<accession>S2L7Q3</accession>
<dbReference type="InterPro" id="IPR018550">
    <property type="entry name" value="Lipid-A_deacylase-rel"/>
</dbReference>
<evidence type="ECO:0008006" key="3">
    <source>
        <dbReference type="Google" id="ProtNLM"/>
    </source>
</evidence>
<name>S2L7Q3_LITA3</name>
<dbReference type="EMBL" id="ASTJ01000039">
    <property type="protein sequence ID" value="EPC00776.1"/>
    <property type="molecule type" value="Genomic_DNA"/>
</dbReference>
<keyword evidence="2" id="KW-1185">Reference proteome</keyword>
<dbReference type="AlphaFoldDB" id="S2L7Q3"/>
<dbReference type="eggNOG" id="COG3637">
    <property type="taxonomic scope" value="Bacteria"/>
</dbReference>
<dbReference type="Proteomes" id="UP000014463">
    <property type="component" value="Unassembled WGS sequence"/>
</dbReference>
<dbReference type="Pfam" id="PF09411">
    <property type="entry name" value="PagL"/>
    <property type="match status" value="1"/>
</dbReference>
<protein>
    <recommendedName>
        <fullName evidence="3">Lipid A 3-O-deacylase</fullName>
    </recommendedName>
</protein>
<gene>
    <name evidence="1" type="ORF">L861_13375</name>
</gene>
<evidence type="ECO:0000313" key="1">
    <source>
        <dbReference type="EMBL" id="EPC00776.1"/>
    </source>
</evidence>
<organism evidence="1 2">
    <name type="scientific">Litchfieldella anticariensis (strain DSM 16096 / CECT 5854 / CIP 108499 / LMG 22089 / FP35)</name>
    <name type="common">Halomonas anticariensis</name>
    <dbReference type="NCBI Taxonomy" id="1121939"/>
    <lineage>
        <taxon>Bacteria</taxon>
        <taxon>Pseudomonadati</taxon>
        <taxon>Pseudomonadota</taxon>
        <taxon>Gammaproteobacteria</taxon>
        <taxon>Oceanospirillales</taxon>
        <taxon>Halomonadaceae</taxon>
        <taxon>Litchfieldella</taxon>
    </lineage>
</organism>
<dbReference type="PATRIC" id="fig|1121939.11.peg.3856"/>
<dbReference type="Gene3D" id="2.40.160.20">
    <property type="match status" value="1"/>
</dbReference>
<proteinExistence type="predicted"/>
<reference evidence="1 2" key="1">
    <citation type="journal article" date="2013" name="Genome Announc.">
        <title>Draft genome sequence of the moderately halophilic gammaproteobacterium Halomonas anticariensis FP35.</title>
        <authorList>
            <person name="Tahrioui A."/>
            <person name="Quesada E."/>
            <person name="Llamas I."/>
        </authorList>
    </citation>
    <scope>NUCLEOTIDE SEQUENCE [LARGE SCALE GENOMIC DNA]</scope>
    <source>
        <strain evidence="2">DSM 16096 / CECT 5854 / LMG 22089 / FP35</strain>
    </source>
</reference>
<comment type="caution">
    <text evidence="1">The sequence shown here is derived from an EMBL/GenBank/DDBJ whole genome shotgun (WGS) entry which is preliminary data.</text>
</comment>
<evidence type="ECO:0000313" key="2">
    <source>
        <dbReference type="Proteomes" id="UP000014463"/>
    </source>
</evidence>
<dbReference type="OrthoDB" id="9797122at2"/>
<dbReference type="STRING" id="1121939.L861_13375"/>
<sequence>MAAILLATTSPANADLYLAAGATSENTAALKVELDHEFDLDHWHPQLSLRLGTGALLLSSDHDNGNLAWLITPAFRYTFTGESGVFVEAGIGASVFLDTRLESRELSTSFQFEDRLAVGMPFASGELNASITHYSNGGIKQPNDGFEVFALGYRLPM</sequence>